<feature type="compositionally biased region" description="Low complexity" evidence="1">
    <location>
        <begin position="20"/>
        <end position="31"/>
    </location>
</feature>
<dbReference type="Proteomes" id="UP001150641">
    <property type="component" value="Unassembled WGS sequence"/>
</dbReference>
<organism evidence="2 3">
    <name type="scientific">Dryocola boscaweniae</name>
    <dbReference type="NCBI Taxonomy" id="2925397"/>
    <lineage>
        <taxon>Bacteria</taxon>
        <taxon>Pseudomonadati</taxon>
        <taxon>Pseudomonadota</taxon>
        <taxon>Gammaproteobacteria</taxon>
        <taxon>Enterobacterales</taxon>
        <taxon>Enterobacteriaceae</taxon>
        <taxon>Dryocola</taxon>
    </lineage>
</organism>
<feature type="region of interest" description="Disordered" evidence="1">
    <location>
        <begin position="14"/>
        <end position="92"/>
    </location>
</feature>
<dbReference type="AlphaFoldDB" id="A0A9X2W7G6"/>
<comment type="caution">
    <text evidence="2">The sequence shown here is derived from an EMBL/GenBank/DDBJ whole genome shotgun (WGS) entry which is preliminary data.</text>
</comment>
<accession>A0A9X2W7G6</accession>
<feature type="compositionally biased region" description="Polar residues" evidence="1">
    <location>
        <begin position="67"/>
        <end position="77"/>
    </location>
</feature>
<gene>
    <name evidence="2" type="ORF">MUA00_12190</name>
</gene>
<evidence type="ECO:0000256" key="1">
    <source>
        <dbReference type="SAM" id="MobiDB-lite"/>
    </source>
</evidence>
<name>A0A9X2W7G6_9ENTR</name>
<reference evidence="2" key="1">
    <citation type="submission" date="2022-03" db="EMBL/GenBank/DDBJ databases">
        <title>Proposal of a novel genus Dryocolo and two novel species.</title>
        <authorList>
            <person name="Maddock D.W."/>
            <person name="Brady C.L."/>
            <person name="Denman S."/>
            <person name="Arnold D."/>
        </authorList>
    </citation>
    <scope>NUCLEOTIDE SEQUENCE</scope>
    <source>
        <strain evidence="2">H6W4</strain>
    </source>
</reference>
<evidence type="ECO:0000313" key="3">
    <source>
        <dbReference type="Proteomes" id="UP001150641"/>
    </source>
</evidence>
<protein>
    <submittedName>
        <fullName evidence="2">Uncharacterized protein</fullName>
    </submittedName>
</protein>
<sequence length="92" mass="8872">MKEISTSQYHTIAGGFADQCGRGPSSSSGNCSSGGSGSAGGNAGNRAPQITNSKGKPGSGVLAGGYFSNNPGTSSAGSRGCTGGRREVGSNR</sequence>
<dbReference type="RefSeq" id="WP_271123305.1">
    <property type="nucleotide sequence ID" value="NZ_JALHAN010000065.1"/>
</dbReference>
<evidence type="ECO:0000313" key="2">
    <source>
        <dbReference type="EMBL" id="MCT4702548.1"/>
    </source>
</evidence>
<dbReference type="EMBL" id="JALHAP010000078">
    <property type="protein sequence ID" value="MCT4702548.1"/>
    <property type="molecule type" value="Genomic_DNA"/>
</dbReference>
<proteinExistence type="predicted"/>
<feature type="compositionally biased region" description="Gly residues" evidence="1">
    <location>
        <begin position="32"/>
        <end position="43"/>
    </location>
</feature>
<keyword evidence="3" id="KW-1185">Reference proteome</keyword>